<reference evidence="2" key="1">
    <citation type="submission" date="2013-07" db="EMBL/GenBank/DDBJ databases">
        <authorList>
            <person name="Geib S."/>
        </authorList>
    </citation>
    <scope>NUCLEOTIDE SEQUENCE</scope>
</reference>
<evidence type="ECO:0000313" key="3">
    <source>
        <dbReference type="Proteomes" id="UP000606786"/>
    </source>
</evidence>
<dbReference type="EMBL" id="CAJHJT010000001">
    <property type="protein sequence ID" value="CAD6993664.1"/>
    <property type="molecule type" value="Genomic_DNA"/>
</dbReference>
<organism evidence="2">
    <name type="scientific">Ceratitis capitata</name>
    <name type="common">Mediterranean fruit fly</name>
    <name type="synonym">Tephritis capitata</name>
    <dbReference type="NCBI Taxonomy" id="7213"/>
    <lineage>
        <taxon>Eukaryota</taxon>
        <taxon>Metazoa</taxon>
        <taxon>Ecdysozoa</taxon>
        <taxon>Arthropoda</taxon>
        <taxon>Hexapoda</taxon>
        <taxon>Insecta</taxon>
        <taxon>Pterygota</taxon>
        <taxon>Neoptera</taxon>
        <taxon>Endopterygota</taxon>
        <taxon>Diptera</taxon>
        <taxon>Brachycera</taxon>
        <taxon>Muscomorpha</taxon>
        <taxon>Tephritoidea</taxon>
        <taxon>Tephritidae</taxon>
        <taxon>Ceratitis</taxon>
        <taxon>Ceratitis</taxon>
    </lineage>
</organism>
<sequence length="461" mass="51758">MKSQRYLSNYKCECYGHTFCNCPDKSGHGTIFMENIYDVAETLAQIMVICGIHQAKAKAAIDVIIYSFIHYDEIRHRIDTVPRKRLCKEDLIHDLGRKCLMSRMEAQLTYSIIKRAFKAFYHGTSEGGIRNPILEAQMVHSQECLWVHAAKRTAQIFASYEGLFFSAQKNYEALIKCLYKKLYDRLQSRTNPLIMSDCLCKGCVQRTVMELPKPSRSMYSIHGPISDEENLRVLPVVNGAGTEAAGACEINKITTDKNCNTVNGTVSSTSLSLPRCYKCNCPRLICDCDVNQETGIVKDDCGQGPYKCQWKRMDENDVALKRPCLELPEEHECPIDCDGESVICDPECECDCESCECHGEDSDSDYDEAETVEEKVEEEDQLSNEATNSTICNISGHGFPGEYDECRVPIVGHVVEEEPDQLAAIARVVEHIQKGSVTSAEVEDEMENEGAEINKILATLI</sequence>
<reference evidence="1" key="3">
    <citation type="submission" date="2020-11" db="EMBL/GenBank/DDBJ databases">
        <authorList>
            <person name="Whitehead M."/>
        </authorList>
    </citation>
    <scope>NUCLEOTIDE SEQUENCE</scope>
    <source>
        <strain evidence="1">EGII</strain>
    </source>
</reference>
<evidence type="ECO:0000313" key="2">
    <source>
        <dbReference type="EMBL" id="JAC05768.1"/>
    </source>
</evidence>
<proteinExistence type="evidence at transcript level"/>
<dbReference type="OrthoDB" id="7880482at2759"/>
<dbReference type="EMBL" id="GAMC01000788">
    <property type="protein sequence ID" value="JAC05768.1"/>
    <property type="molecule type" value="mRNA"/>
</dbReference>
<reference evidence="2" key="2">
    <citation type="journal article" date="2014" name="BMC Genomics">
        <title>A genomic perspective to assessing quality of mass-reared SIT flies used in Mediterranean fruit fly (Ceratitis capitata) eradication in California.</title>
        <authorList>
            <person name="Calla B."/>
            <person name="Hall B."/>
            <person name="Hou S."/>
            <person name="Geib S.M."/>
        </authorList>
    </citation>
    <scope>NUCLEOTIDE SEQUENCE</scope>
</reference>
<name>W8C1S4_CERCA</name>
<keyword evidence="3" id="KW-1185">Reference proteome</keyword>
<protein>
    <submittedName>
        <fullName evidence="1">(Mediterranean fruit fly) hypothetical protein</fullName>
    </submittedName>
</protein>
<dbReference type="AlphaFoldDB" id="W8C1S4"/>
<dbReference type="Proteomes" id="UP000606786">
    <property type="component" value="Unassembled WGS sequence"/>
</dbReference>
<gene>
    <name evidence="1" type="ORF">CCAP1982_LOCUS2470</name>
</gene>
<evidence type="ECO:0000313" key="1">
    <source>
        <dbReference type="EMBL" id="CAD6993664.1"/>
    </source>
</evidence>
<accession>W8C1S4</accession>